<evidence type="ECO:0000313" key="1">
    <source>
        <dbReference type="EMBL" id="CAK5088766.1"/>
    </source>
</evidence>
<dbReference type="EMBL" id="CAVMJV010000074">
    <property type="protein sequence ID" value="CAK5088766.1"/>
    <property type="molecule type" value="Genomic_DNA"/>
</dbReference>
<reference evidence="1" key="1">
    <citation type="submission" date="2023-11" db="EMBL/GenBank/DDBJ databases">
        <authorList>
            <person name="Poullet M."/>
        </authorList>
    </citation>
    <scope>NUCLEOTIDE SEQUENCE</scope>
    <source>
        <strain evidence="1">E1834</strain>
    </source>
</reference>
<keyword evidence="2" id="KW-1185">Reference proteome</keyword>
<organism evidence="1 2">
    <name type="scientific">Meloidogyne enterolobii</name>
    <name type="common">Root-knot nematode worm</name>
    <name type="synonym">Meloidogyne mayaguensis</name>
    <dbReference type="NCBI Taxonomy" id="390850"/>
    <lineage>
        <taxon>Eukaryota</taxon>
        <taxon>Metazoa</taxon>
        <taxon>Ecdysozoa</taxon>
        <taxon>Nematoda</taxon>
        <taxon>Chromadorea</taxon>
        <taxon>Rhabditida</taxon>
        <taxon>Tylenchina</taxon>
        <taxon>Tylenchomorpha</taxon>
        <taxon>Tylenchoidea</taxon>
        <taxon>Meloidogynidae</taxon>
        <taxon>Meloidogyninae</taxon>
        <taxon>Meloidogyne</taxon>
    </lineage>
</organism>
<accession>A0ACB1ACL5</accession>
<evidence type="ECO:0000313" key="2">
    <source>
        <dbReference type="Proteomes" id="UP001497535"/>
    </source>
</evidence>
<proteinExistence type="predicted"/>
<protein>
    <submittedName>
        <fullName evidence="1">Uncharacterized protein</fullName>
    </submittedName>
</protein>
<name>A0ACB1ACL5_MELEN</name>
<sequence length="86" mass="10557">MNEYKKGEEPSERKMKRLKRINEEIAEFKRDEEFYKEKVRKTKEEYEEACQNLNKTRKAIEGTCYSVNVQLNCQWRLLRPLLRRGK</sequence>
<comment type="caution">
    <text evidence="1">The sequence shown here is derived from an EMBL/GenBank/DDBJ whole genome shotgun (WGS) entry which is preliminary data.</text>
</comment>
<dbReference type="Proteomes" id="UP001497535">
    <property type="component" value="Unassembled WGS sequence"/>
</dbReference>
<gene>
    <name evidence="1" type="ORF">MENTE1834_LOCUS36443</name>
</gene>